<dbReference type="KEGG" id="halg:HUG10_15080"/>
<feature type="transmembrane region" description="Helical" evidence="1">
    <location>
        <begin position="99"/>
        <end position="120"/>
    </location>
</feature>
<dbReference type="Proteomes" id="UP000509750">
    <property type="component" value="Chromosome"/>
</dbReference>
<name>A0A7D5KVD9_9EURY</name>
<proteinExistence type="predicted"/>
<keyword evidence="1" id="KW-0812">Transmembrane</keyword>
<dbReference type="RefSeq" id="WP_179170354.1">
    <property type="nucleotide sequence ID" value="NZ_CP058529.1"/>
</dbReference>
<keyword evidence="3" id="KW-1185">Reference proteome</keyword>
<organism evidence="2 3">
    <name type="scientific">Halorarum halophilum</name>
    <dbReference type="NCBI Taxonomy" id="2743090"/>
    <lineage>
        <taxon>Archaea</taxon>
        <taxon>Methanobacteriati</taxon>
        <taxon>Methanobacteriota</taxon>
        <taxon>Stenosarchaea group</taxon>
        <taxon>Halobacteria</taxon>
        <taxon>Halobacteriales</taxon>
        <taxon>Haloferacaceae</taxon>
        <taxon>Halorarum</taxon>
    </lineage>
</organism>
<sequence length="187" mass="19033">MRIAGLGGLVAGVALAALSISRTGFGVDPGAVSIAYPFGYLLCAVALLAADARYGAMYGRRGRRVAALLALSLACYGCAVLVIVASLRVVGVPFSPVTGLVGVAFFAIRVLGSLYGVLLWRETDASRLTAGLFVAILPAMVIFAPLAILGFPAFGVEGPLYLAFVALGHELSTVGTDATADGSGRPE</sequence>
<accession>A0A7D5KVD9</accession>
<feature type="transmembrane region" description="Helical" evidence="1">
    <location>
        <begin position="132"/>
        <end position="154"/>
    </location>
</feature>
<evidence type="ECO:0000256" key="1">
    <source>
        <dbReference type="SAM" id="Phobius"/>
    </source>
</evidence>
<dbReference type="EMBL" id="CP058529">
    <property type="protein sequence ID" value="QLG28780.1"/>
    <property type="molecule type" value="Genomic_DNA"/>
</dbReference>
<evidence type="ECO:0000313" key="2">
    <source>
        <dbReference type="EMBL" id="QLG28780.1"/>
    </source>
</evidence>
<protein>
    <submittedName>
        <fullName evidence="2">Uncharacterized protein</fullName>
    </submittedName>
</protein>
<dbReference type="AlphaFoldDB" id="A0A7D5KVD9"/>
<reference evidence="2 3" key="1">
    <citation type="submission" date="2020-07" db="EMBL/GenBank/DDBJ databases">
        <title>Gai3-2, isolated from salt lake.</title>
        <authorList>
            <person name="Cui H."/>
            <person name="Shi X."/>
        </authorList>
    </citation>
    <scope>NUCLEOTIDE SEQUENCE [LARGE SCALE GENOMIC DNA]</scope>
    <source>
        <strain evidence="2 3">Gai3-2</strain>
    </source>
</reference>
<feature type="transmembrane region" description="Helical" evidence="1">
    <location>
        <begin position="36"/>
        <end position="54"/>
    </location>
</feature>
<keyword evidence="1" id="KW-0472">Membrane</keyword>
<dbReference type="GeneID" id="56030183"/>
<evidence type="ECO:0000313" key="3">
    <source>
        <dbReference type="Proteomes" id="UP000509750"/>
    </source>
</evidence>
<feature type="transmembrane region" description="Helical" evidence="1">
    <location>
        <begin position="66"/>
        <end position="87"/>
    </location>
</feature>
<gene>
    <name evidence="2" type="ORF">HUG10_15080</name>
</gene>
<keyword evidence="1" id="KW-1133">Transmembrane helix</keyword>